<dbReference type="eggNOG" id="ENOG5031Q8S">
    <property type="taxonomic scope" value="Bacteria"/>
</dbReference>
<dbReference type="Proteomes" id="UP000003653">
    <property type="component" value="Unassembled WGS sequence"/>
</dbReference>
<gene>
    <name evidence="1" type="ORF">HMPREF0591_1441</name>
</gene>
<evidence type="ECO:0000313" key="2">
    <source>
        <dbReference type="Proteomes" id="UP000003653"/>
    </source>
</evidence>
<dbReference type="AlphaFoldDB" id="D5P5J7"/>
<protein>
    <recommendedName>
        <fullName evidence="3">ESX-1 secretion-associated protein</fullName>
    </recommendedName>
</protein>
<sequence length="100" mass="11077">MTEPIRIDPEVLHEVAGNHDEVVNIIEAARERGADIHAAVETLGPIMHEVKSAVGDVLLDRDTALAEHAGRHRFAGDELRRAAHIYTDVDDQNAQNLRQL</sequence>
<evidence type="ECO:0000313" key="1">
    <source>
        <dbReference type="EMBL" id="EFG78651.1"/>
    </source>
</evidence>
<dbReference type="InterPro" id="IPR022536">
    <property type="entry name" value="EspC"/>
</dbReference>
<reference evidence="1 2" key="1">
    <citation type="submission" date="2010-04" db="EMBL/GenBank/DDBJ databases">
        <authorList>
            <person name="Muzny D."/>
            <person name="Qin X."/>
            <person name="Deng J."/>
            <person name="Jiang H."/>
            <person name="Liu Y."/>
            <person name="Qu J."/>
            <person name="Song X.-Z."/>
            <person name="Zhang L."/>
            <person name="Thornton R."/>
            <person name="Coyle M."/>
            <person name="Francisco L."/>
            <person name="Jackson L."/>
            <person name="Javaid M."/>
            <person name="Korchina V."/>
            <person name="Kovar C."/>
            <person name="Mata R."/>
            <person name="Mathew T."/>
            <person name="Ngo R."/>
            <person name="Nguyen L."/>
            <person name="Nguyen N."/>
            <person name="Okwuonu G."/>
            <person name="Ongeri F."/>
            <person name="Pham C."/>
            <person name="Simmons D."/>
            <person name="Wilczek-Boney K."/>
            <person name="Hale W."/>
            <person name="Jakkamsetti A."/>
            <person name="Pham P."/>
            <person name="Ruth R."/>
            <person name="San Lucas F."/>
            <person name="Warren J."/>
            <person name="Zhang J."/>
            <person name="Zhao Z."/>
            <person name="Zhou C."/>
            <person name="Zhu D."/>
            <person name="Lee S."/>
            <person name="Bess C."/>
            <person name="Blankenburg K."/>
            <person name="Forbes L."/>
            <person name="Fu Q."/>
            <person name="Gubbala S."/>
            <person name="Hirani K."/>
            <person name="Jayaseelan J.C."/>
            <person name="Lara F."/>
            <person name="Munidasa M."/>
            <person name="Palculict T."/>
            <person name="Patil S."/>
            <person name="Pu L.-L."/>
            <person name="Saada N."/>
            <person name="Tang L."/>
            <person name="Weissenberger G."/>
            <person name="Zhu Y."/>
            <person name="Hemphill L."/>
            <person name="Shang Y."/>
            <person name="Youmans B."/>
            <person name="Ayvaz T."/>
            <person name="Ross M."/>
            <person name="Santibanez J."/>
            <person name="Aqrawi P."/>
            <person name="Gross S."/>
            <person name="Joshi V."/>
            <person name="Fowler G."/>
            <person name="Nazareth L."/>
            <person name="Reid J."/>
            <person name="Worley K."/>
            <person name="Petrosino J."/>
            <person name="Highlander S."/>
            <person name="Gibbs R."/>
        </authorList>
    </citation>
    <scope>NUCLEOTIDE SEQUENCE [LARGE SCALE GENOMIC DNA]</scope>
    <source>
        <strain evidence="1 2">ATCC BAA-614</strain>
    </source>
</reference>
<proteinExistence type="predicted"/>
<dbReference type="GO" id="GO:0009306">
    <property type="term" value="P:protein secretion"/>
    <property type="evidence" value="ECO:0007669"/>
    <property type="project" value="InterPro"/>
</dbReference>
<organism evidence="1 2">
    <name type="scientific">Mycobacterium parascrofulaceum ATCC BAA-614</name>
    <dbReference type="NCBI Taxonomy" id="525368"/>
    <lineage>
        <taxon>Bacteria</taxon>
        <taxon>Bacillati</taxon>
        <taxon>Actinomycetota</taxon>
        <taxon>Actinomycetes</taxon>
        <taxon>Mycobacteriales</taxon>
        <taxon>Mycobacteriaceae</taxon>
        <taxon>Mycobacterium</taxon>
        <taxon>Mycobacterium simiae complex</taxon>
    </lineage>
</organism>
<dbReference type="Pfam" id="PF10824">
    <property type="entry name" value="T7SS_ESX_EspC"/>
    <property type="match status" value="1"/>
</dbReference>
<dbReference type="HOGENOM" id="CLU_2302783_0_0_11"/>
<comment type="caution">
    <text evidence="1">The sequence shown here is derived from an EMBL/GenBank/DDBJ whole genome shotgun (WGS) entry which is preliminary data.</text>
</comment>
<evidence type="ECO:0008006" key="3">
    <source>
        <dbReference type="Google" id="ProtNLM"/>
    </source>
</evidence>
<dbReference type="RefSeq" id="WP_007170462.1">
    <property type="nucleotide sequence ID" value="NZ_GG770556.1"/>
</dbReference>
<keyword evidence="2" id="KW-1185">Reference proteome</keyword>
<dbReference type="EMBL" id="ADNV01000103">
    <property type="protein sequence ID" value="EFG78651.1"/>
    <property type="molecule type" value="Genomic_DNA"/>
</dbReference>
<accession>D5P5J7</accession>
<name>D5P5J7_9MYCO</name>